<proteinExistence type="predicted"/>
<dbReference type="Proteomes" id="UP000198460">
    <property type="component" value="Unassembled WGS sequence"/>
</dbReference>
<dbReference type="Pfam" id="PF06532">
    <property type="entry name" value="NrsF"/>
    <property type="match status" value="1"/>
</dbReference>
<accession>A0A238H8S5</accession>
<dbReference type="AlphaFoldDB" id="A0A238H8S5"/>
<evidence type="ECO:0000313" key="3">
    <source>
        <dbReference type="Proteomes" id="UP000198460"/>
    </source>
</evidence>
<organism evidence="2 3">
    <name type="scientific">Burkholderia singularis</name>
    <dbReference type="NCBI Taxonomy" id="1503053"/>
    <lineage>
        <taxon>Bacteria</taxon>
        <taxon>Pseudomonadati</taxon>
        <taxon>Pseudomonadota</taxon>
        <taxon>Betaproteobacteria</taxon>
        <taxon>Burkholderiales</taxon>
        <taxon>Burkholderiaceae</taxon>
        <taxon>Burkholderia</taxon>
        <taxon>pseudomallei group</taxon>
    </lineage>
</organism>
<feature type="transmembrane region" description="Helical" evidence="1">
    <location>
        <begin position="126"/>
        <end position="147"/>
    </location>
</feature>
<keyword evidence="1" id="KW-1133">Transmembrane helix</keyword>
<protein>
    <submittedName>
        <fullName evidence="2">EXTRACYTOPLASMIC FUNCTION ALTERNATIVE SIGMA FACTOR</fullName>
    </submittedName>
</protein>
<evidence type="ECO:0000256" key="1">
    <source>
        <dbReference type="SAM" id="Phobius"/>
    </source>
</evidence>
<sequence length="213" mass="22356">MRTDDLVDLLSTGIAPVKGGVPARRFGIALLLAATGATLLMIALLGIRPDLAVVARTALFWEKLAFPLCVAIGAGISAIRLARPGARVGSGWPVMAAPVLLVWIAGIAVVAAALPQDRLPAVLGQSWRVCPFNILLLSLPGFAAIMWAVRGLAPTRPRLAGAVCGLLASSISTVAYCFHCPEMSPAFWSVWYLLGMLIPASIGALIGARILRW</sequence>
<feature type="transmembrane region" description="Helical" evidence="1">
    <location>
        <begin position="190"/>
        <end position="211"/>
    </location>
</feature>
<feature type="transmembrane region" description="Helical" evidence="1">
    <location>
        <begin position="94"/>
        <end position="114"/>
    </location>
</feature>
<evidence type="ECO:0000313" key="2">
    <source>
        <dbReference type="EMBL" id="SMG01739.1"/>
    </source>
</evidence>
<feature type="transmembrane region" description="Helical" evidence="1">
    <location>
        <begin position="64"/>
        <end position="82"/>
    </location>
</feature>
<dbReference type="EMBL" id="FXAN01000082">
    <property type="protein sequence ID" value="SMG01739.1"/>
    <property type="molecule type" value="Genomic_DNA"/>
</dbReference>
<feature type="transmembrane region" description="Helical" evidence="1">
    <location>
        <begin position="159"/>
        <end position="178"/>
    </location>
</feature>
<keyword evidence="1" id="KW-0472">Membrane</keyword>
<reference evidence="2 3" key="1">
    <citation type="submission" date="2017-04" db="EMBL/GenBank/DDBJ databases">
        <authorList>
            <person name="Afonso C.L."/>
            <person name="Miller P.J."/>
            <person name="Scott M.A."/>
            <person name="Spackman E."/>
            <person name="Goraichik I."/>
            <person name="Dimitrov K.M."/>
            <person name="Suarez D.L."/>
            <person name="Swayne D.E."/>
        </authorList>
    </citation>
    <scope>NUCLEOTIDE SEQUENCE [LARGE SCALE GENOMIC DNA]</scope>
    <source>
        <strain evidence="2">LMG 28154</strain>
    </source>
</reference>
<dbReference type="RefSeq" id="WP_089341483.1">
    <property type="nucleotide sequence ID" value="NZ_FXAN01000082.1"/>
</dbReference>
<name>A0A238H8S5_9BURK</name>
<dbReference type="InterPro" id="IPR009495">
    <property type="entry name" value="NrsF"/>
</dbReference>
<gene>
    <name evidence="2" type="ORF">BSIN_4654</name>
</gene>
<feature type="transmembrane region" description="Helical" evidence="1">
    <location>
        <begin position="26"/>
        <end position="44"/>
    </location>
</feature>
<keyword evidence="1" id="KW-0812">Transmembrane</keyword>